<keyword evidence="3" id="KW-0863">Zinc-finger</keyword>
<evidence type="ECO:0000256" key="4">
    <source>
        <dbReference type="ARBA" id="ARBA00022833"/>
    </source>
</evidence>
<reference evidence="6" key="1">
    <citation type="journal article" date="2023" name="Insect Mol. Biol.">
        <title>Genome sequencing provides insights into the evolution of gene families encoding plant cell wall-degrading enzymes in longhorned beetles.</title>
        <authorList>
            <person name="Shin N.R."/>
            <person name="Okamura Y."/>
            <person name="Kirsch R."/>
            <person name="Pauchet Y."/>
        </authorList>
    </citation>
    <scope>NUCLEOTIDE SEQUENCE</scope>
    <source>
        <strain evidence="6">RBIC_L_NR</strain>
    </source>
</reference>
<comment type="caution">
    <text evidence="6">The sequence shown here is derived from an EMBL/GenBank/DDBJ whole genome shotgun (WGS) entry which is preliminary data.</text>
</comment>
<evidence type="ECO:0000256" key="2">
    <source>
        <dbReference type="ARBA" id="ARBA00022723"/>
    </source>
</evidence>
<dbReference type="InterPro" id="IPR052035">
    <property type="entry name" value="ZnF_BED_domain_contain"/>
</dbReference>
<name>A0AAV8WK22_9CUCU</name>
<sequence length="191" mass="21772">MITKEYRPFRVVEDEEFKKLLYLLNPSYKLPTRKTVLNSLIPTIYNETADVVENRLKRGIAICLTTDGWTSRSQDSFYSVTAHYVVEDEKRTFLASDLLGCVSYTERHSGENIVNKLRDVLTKWEIGNKITAVVSDNASNVKSAVRIGGWRHWGCFAHSLNLVTQSGLKEIQVVVNKIKVIVRFFNKSSLA</sequence>
<evidence type="ECO:0008006" key="8">
    <source>
        <dbReference type="Google" id="ProtNLM"/>
    </source>
</evidence>
<comment type="subcellular location">
    <subcellularLocation>
        <location evidence="1">Nucleus</location>
    </subcellularLocation>
</comment>
<evidence type="ECO:0000313" key="6">
    <source>
        <dbReference type="EMBL" id="KAJ8926632.1"/>
    </source>
</evidence>
<keyword evidence="5" id="KW-0539">Nucleus</keyword>
<dbReference type="InterPro" id="IPR012337">
    <property type="entry name" value="RNaseH-like_sf"/>
</dbReference>
<dbReference type="PANTHER" id="PTHR46481">
    <property type="entry name" value="ZINC FINGER BED DOMAIN-CONTAINING PROTEIN 4"/>
    <property type="match status" value="1"/>
</dbReference>
<keyword evidence="2" id="KW-0479">Metal-binding</keyword>
<protein>
    <recommendedName>
        <fullName evidence="8">DUF659 domain-containing protein</fullName>
    </recommendedName>
</protein>
<dbReference type="GO" id="GO:0005634">
    <property type="term" value="C:nucleus"/>
    <property type="evidence" value="ECO:0007669"/>
    <property type="project" value="UniProtKB-SubCell"/>
</dbReference>
<dbReference type="PANTHER" id="PTHR46481:SF10">
    <property type="entry name" value="ZINC FINGER BED DOMAIN-CONTAINING PROTEIN 39"/>
    <property type="match status" value="1"/>
</dbReference>
<keyword evidence="7" id="KW-1185">Reference proteome</keyword>
<evidence type="ECO:0000256" key="3">
    <source>
        <dbReference type="ARBA" id="ARBA00022771"/>
    </source>
</evidence>
<evidence type="ECO:0000256" key="1">
    <source>
        <dbReference type="ARBA" id="ARBA00004123"/>
    </source>
</evidence>
<dbReference type="GO" id="GO:0008270">
    <property type="term" value="F:zinc ion binding"/>
    <property type="evidence" value="ECO:0007669"/>
    <property type="project" value="UniProtKB-KW"/>
</dbReference>
<evidence type="ECO:0000313" key="7">
    <source>
        <dbReference type="Proteomes" id="UP001162156"/>
    </source>
</evidence>
<dbReference type="EMBL" id="JANEYF010005829">
    <property type="protein sequence ID" value="KAJ8926632.1"/>
    <property type="molecule type" value="Genomic_DNA"/>
</dbReference>
<dbReference type="Proteomes" id="UP001162156">
    <property type="component" value="Unassembled WGS sequence"/>
</dbReference>
<evidence type="ECO:0000256" key="5">
    <source>
        <dbReference type="ARBA" id="ARBA00023242"/>
    </source>
</evidence>
<organism evidence="6 7">
    <name type="scientific">Rhamnusium bicolor</name>
    <dbReference type="NCBI Taxonomy" id="1586634"/>
    <lineage>
        <taxon>Eukaryota</taxon>
        <taxon>Metazoa</taxon>
        <taxon>Ecdysozoa</taxon>
        <taxon>Arthropoda</taxon>
        <taxon>Hexapoda</taxon>
        <taxon>Insecta</taxon>
        <taxon>Pterygota</taxon>
        <taxon>Neoptera</taxon>
        <taxon>Endopterygota</taxon>
        <taxon>Coleoptera</taxon>
        <taxon>Polyphaga</taxon>
        <taxon>Cucujiformia</taxon>
        <taxon>Chrysomeloidea</taxon>
        <taxon>Cerambycidae</taxon>
        <taxon>Lepturinae</taxon>
        <taxon>Rhagiini</taxon>
        <taxon>Rhamnusium</taxon>
    </lineage>
</organism>
<keyword evidence="4" id="KW-0862">Zinc</keyword>
<accession>A0AAV8WK22</accession>
<gene>
    <name evidence="6" type="ORF">NQ314_020996</name>
</gene>
<proteinExistence type="predicted"/>
<dbReference type="AlphaFoldDB" id="A0AAV8WK22"/>
<dbReference type="SUPFAM" id="SSF140996">
    <property type="entry name" value="Hermes dimerisation domain"/>
    <property type="match status" value="1"/>
</dbReference>
<dbReference type="SUPFAM" id="SSF53098">
    <property type="entry name" value="Ribonuclease H-like"/>
    <property type="match status" value="1"/>
</dbReference>